<keyword evidence="3" id="KW-1185">Reference proteome</keyword>
<evidence type="ECO:0000313" key="3">
    <source>
        <dbReference type="Proteomes" id="UP000789405"/>
    </source>
</evidence>
<dbReference type="Pfam" id="PF00078">
    <property type="entry name" value="RVT_1"/>
    <property type="match status" value="1"/>
</dbReference>
<accession>A0A9N9PHZ5</accession>
<dbReference type="OrthoDB" id="2435398at2759"/>
<dbReference type="InterPro" id="IPR043502">
    <property type="entry name" value="DNA/RNA_pol_sf"/>
</dbReference>
<proteinExistence type="predicted"/>
<feature type="domain" description="Reverse transcriptase" evidence="1">
    <location>
        <begin position="1"/>
        <end position="96"/>
    </location>
</feature>
<dbReference type="SUPFAM" id="SSF56672">
    <property type="entry name" value="DNA/RNA polymerases"/>
    <property type="match status" value="1"/>
</dbReference>
<gene>
    <name evidence="2" type="ORF">DERYTH_LOCUS26611</name>
</gene>
<comment type="caution">
    <text evidence="2">The sequence shown here is derived from an EMBL/GenBank/DDBJ whole genome shotgun (WGS) entry which is preliminary data.</text>
</comment>
<reference evidence="2" key="1">
    <citation type="submission" date="2021-06" db="EMBL/GenBank/DDBJ databases">
        <authorList>
            <person name="Kallberg Y."/>
            <person name="Tangrot J."/>
            <person name="Rosling A."/>
        </authorList>
    </citation>
    <scope>NUCLEOTIDE SEQUENCE</scope>
    <source>
        <strain evidence="2">MA453B</strain>
    </source>
</reference>
<dbReference type="AlphaFoldDB" id="A0A9N9PHZ5"/>
<name>A0A9N9PHZ5_9GLOM</name>
<dbReference type="InterPro" id="IPR000477">
    <property type="entry name" value="RT_dom"/>
</dbReference>
<feature type="non-terminal residue" evidence="2">
    <location>
        <position position="1"/>
    </location>
</feature>
<feature type="non-terminal residue" evidence="2">
    <location>
        <position position="251"/>
    </location>
</feature>
<dbReference type="Proteomes" id="UP000789405">
    <property type="component" value="Unassembled WGS sequence"/>
</dbReference>
<dbReference type="PROSITE" id="PS50878">
    <property type="entry name" value="RT_POL"/>
    <property type="match status" value="1"/>
</dbReference>
<protein>
    <submittedName>
        <fullName evidence="2">9346_t:CDS:1</fullName>
    </submittedName>
</protein>
<sequence length="251" mass="29588">MDMTLQEQVYETRNISSLAYMDDTVWITQNKQQMQEILEIVQEFFDINKITVNASKSELILVNGHKEDHKNGIDFMENKIIPKKPSEAVRYLGIWIQENGKKTYQKSLIKEKVFRTTSIMNRKQLTDKQSCYILNHVLFPQIEYLMQDLIYSEKDLEKLNAKIRSCFRRSCGHSAKLPTSILYSPLGYKLFNLQNRQLQIMKLLAVNNIEIQINNELEFPVLIRGGNLDIESFMNSDIWYHKHRDSLKKYG</sequence>
<evidence type="ECO:0000313" key="2">
    <source>
        <dbReference type="EMBL" id="CAG8818363.1"/>
    </source>
</evidence>
<evidence type="ECO:0000259" key="1">
    <source>
        <dbReference type="PROSITE" id="PS50878"/>
    </source>
</evidence>
<organism evidence="2 3">
    <name type="scientific">Dentiscutata erythropus</name>
    <dbReference type="NCBI Taxonomy" id="1348616"/>
    <lineage>
        <taxon>Eukaryota</taxon>
        <taxon>Fungi</taxon>
        <taxon>Fungi incertae sedis</taxon>
        <taxon>Mucoromycota</taxon>
        <taxon>Glomeromycotina</taxon>
        <taxon>Glomeromycetes</taxon>
        <taxon>Diversisporales</taxon>
        <taxon>Gigasporaceae</taxon>
        <taxon>Dentiscutata</taxon>
    </lineage>
</organism>
<dbReference type="EMBL" id="CAJVPY010056452">
    <property type="protein sequence ID" value="CAG8818363.1"/>
    <property type="molecule type" value="Genomic_DNA"/>
</dbReference>